<organism evidence="2 3">
    <name type="scientific">Floridaenema aerugineum BLCC-F46</name>
    <dbReference type="NCBI Taxonomy" id="3153654"/>
    <lineage>
        <taxon>Bacteria</taxon>
        <taxon>Bacillati</taxon>
        <taxon>Cyanobacteriota</taxon>
        <taxon>Cyanophyceae</taxon>
        <taxon>Oscillatoriophycideae</taxon>
        <taxon>Aerosakkonematales</taxon>
        <taxon>Aerosakkonemataceae</taxon>
        <taxon>Floridanema</taxon>
        <taxon>Floridanema aerugineum</taxon>
    </lineage>
</organism>
<sequence>MSNIPNRRLSERLIEILKRWRYFRRLAKEVFIAFGCFLALGFIFLILSIVLPIPSLIRDILLSFSSTFLSSAILTLTLETFNSLQSQNDRDDLSKAIQNKQDDLFTNIDTKFTKVIEQINSKTIEMIIQSTIGSQAIYEQIQNQIISKKYLREEMQNKLTLKWYEDDKEYLQLTYETISTLRSLSDQDIDKYEFKHFLEKQSENKFPGNSKIMSILADVYNASNERQEGKGFSLNKTIELNNFIEKKPRLITFLKEIELPARGRIKSKIIDQVIMKKDNIFPIYCSHCTLNMNIEIDYPEDLVVTGYAIHPSRLEEYDVEGIRRKIFIINTALLPMQGIAVQWYPSTNVDS</sequence>
<keyword evidence="1" id="KW-1133">Transmembrane helix</keyword>
<name>A0ABV4X2U3_9CYAN</name>
<feature type="transmembrane region" description="Helical" evidence="1">
    <location>
        <begin position="30"/>
        <end position="54"/>
    </location>
</feature>
<dbReference type="EMBL" id="JBHFNQ010000064">
    <property type="protein sequence ID" value="MFB2876846.1"/>
    <property type="molecule type" value="Genomic_DNA"/>
</dbReference>
<reference evidence="2 3" key="1">
    <citation type="submission" date="2024-09" db="EMBL/GenBank/DDBJ databases">
        <title>Floridaenema gen nov. (Aerosakkonemataceae, Aerosakkonematales ord. nov., Cyanobacteria) from benthic tropical and subtropical fresh waters, with the description of four new species.</title>
        <authorList>
            <person name="Moretto J.A."/>
            <person name="Berthold D.E."/>
            <person name="Lefler F.W."/>
            <person name="Huang I.-S."/>
            <person name="Laughinghouse H. IV."/>
        </authorList>
    </citation>
    <scope>NUCLEOTIDE SEQUENCE [LARGE SCALE GENOMIC DNA]</scope>
    <source>
        <strain evidence="2 3">BLCC-F46</strain>
    </source>
</reference>
<dbReference type="Proteomes" id="UP001576774">
    <property type="component" value="Unassembled WGS sequence"/>
</dbReference>
<dbReference type="RefSeq" id="WP_413269967.1">
    <property type="nucleotide sequence ID" value="NZ_JBHFNQ010000064.1"/>
</dbReference>
<evidence type="ECO:0000313" key="2">
    <source>
        <dbReference type="EMBL" id="MFB2876846.1"/>
    </source>
</evidence>
<proteinExistence type="predicted"/>
<accession>A0ABV4X2U3</accession>
<keyword evidence="1" id="KW-0812">Transmembrane</keyword>
<evidence type="ECO:0000256" key="1">
    <source>
        <dbReference type="SAM" id="Phobius"/>
    </source>
</evidence>
<keyword evidence="1" id="KW-0472">Membrane</keyword>
<comment type="caution">
    <text evidence="2">The sequence shown here is derived from an EMBL/GenBank/DDBJ whole genome shotgun (WGS) entry which is preliminary data.</text>
</comment>
<keyword evidence="3" id="KW-1185">Reference proteome</keyword>
<protein>
    <submittedName>
        <fullName evidence="2">Uncharacterized protein</fullName>
    </submittedName>
</protein>
<evidence type="ECO:0000313" key="3">
    <source>
        <dbReference type="Proteomes" id="UP001576774"/>
    </source>
</evidence>
<gene>
    <name evidence="2" type="ORF">ACE1CC_08120</name>
</gene>